<dbReference type="RefSeq" id="XP_069197449.1">
    <property type="nucleotide sequence ID" value="XM_069346241.1"/>
</dbReference>
<sequence length="628" mass="70898">MGPECSLPISHEFESPESYVDALLRYVASSDLLQTLCGGVHVLDFFTRKPDFYSLILPEHWRAFFKAHDIMHTLDFFMREDLAIFDQDDILQWRDGPLPPADLLQYVRDVRKFSLNRKVDYGDARLKSEPHKLANNVSLGMKVKKVHEVSRLASYVDQLTSDIKASQDRPITHLVDFGSGQNYLGRALASEPYNKHIIAVESRPHNIEGARNWDIKADLAPKKERVMRNKKEYREQMKMHAEAKLGDEPKATRHPNQDVKGERGFFARNKTPPEPSSQTTLQMSAQGIGSIQYIEHYIKDGDLSRVIDQIVDQDAVRGAVNGELVEASKEPTDPFVEGSLTIKDEVKAVDPSLMVISLHSCGNLVHHGIRSLLLNPAVSAVALVGCCYNLLTERLGPATYKLPALRSNHPRLVETSNACDPHGFPMSDRLCKYMSKEGRGVRLNITARMMAVQAPYNWGESDSDIFFTRHFYRALLQLIFLDCGIVEQPKNEHVETNDGSPLGWSGGTAPIIIGSLKKSCYSNFAAYVRGALEKLVRDPERGPVFQEKMGHLNDEEIYAYETNNAERKKELSVIWSLMAFSASVIEAVIVSDRWLFLKEQPEVAEAWVEPIFDYALSPRNFIVVGIKR</sequence>
<dbReference type="Proteomes" id="UP001562354">
    <property type="component" value="Unassembled WGS sequence"/>
</dbReference>
<dbReference type="InterPro" id="IPR052220">
    <property type="entry name" value="METTL25"/>
</dbReference>
<dbReference type="GeneID" id="95980003"/>
<evidence type="ECO:0000259" key="1">
    <source>
        <dbReference type="Pfam" id="PF13679"/>
    </source>
</evidence>
<feature type="domain" description="Methyltransferase" evidence="1">
    <location>
        <begin position="144"/>
        <end position="393"/>
    </location>
</feature>
<name>A0ABR3P4Q3_9PEZI</name>
<dbReference type="InterPro" id="IPR025714">
    <property type="entry name" value="Methyltranfer_dom"/>
</dbReference>
<accession>A0ABR3P4Q3</accession>
<comment type="caution">
    <text evidence="2">The sequence shown here is derived from an EMBL/GenBank/DDBJ whole genome shotgun (WGS) entry which is preliminary data.</text>
</comment>
<evidence type="ECO:0000313" key="2">
    <source>
        <dbReference type="EMBL" id="KAL1297767.1"/>
    </source>
</evidence>
<dbReference type="PANTHER" id="PTHR12496">
    <property type="entry name" value="CGI-41 METHYLTRANSFERASE"/>
    <property type="match status" value="1"/>
</dbReference>
<proteinExistence type="predicted"/>
<dbReference type="PANTHER" id="PTHR12496:SF0">
    <property type="entry name" value="METHYLTRANSFERASE DOMAIN-CONTAINING PROTEIN"/>
    <property type="match status" value="1"/>
</dbReference>
<keyword evidence="3" id="KW-1185">Reference proteome</keyword>
<protein>
    <recommendedName>
        <fullName evidence="1">Methyltransferase domain-containing protein</fullName>
    </recommendedName>
</protein>
<gene>
    <name evidence="2" type="ORF">AAFC00_006304</name>
</gene>
<reference evidence="2 3" key="1">
    <citation type="submission" date="2024-07" db="EMBL/GenBank/DDBJ databases">
        <title>Draft sequence of the Neodothiora populina.</title>
        <authorList>
            <person name="Drown D.D."/>
            <person name="Schuette U.S."/>
            <person name="Buechlein A.B."/>
            <person name="Rusch D.R."/>
            <person name="Winton L.W."/>
            <person name="Adams G.A."/>
        </authorList>
    </citation>
    <scope>NUCLEOTIDE SEQUENCE [LARGE SCALE GENOMIC DNA]</scope>
    <source>
        <strain evidence="2 3">CPC 39397</strain>
    </source>
</reference>
<dbReference type="EMBL" id="JBFMKM010000014">
    <property type="protein sequence ID" value="KAL1297767.1"/>
    <property type="molecule type" value="Genomic_DNA"/>
</dbReference>
<evidence type="ECO:0000313" key="3">
    <source>
        <dbReference type="Proteomes" id="UP001562354"/>
    </source>
</evidence>
<dbReference type="Pfam" id="PF13679">
    <property type="entry name" value="Methyltransf_32"/>
    <property type="match status" value="1"/>
</dbReference>
<organism evidence="2 3">
    <name type="scientific">Neodothiora populina</name>
    <dbReference type="NCBI Taxonomy" id="2781224"/>
    <lineage>
        <taxon>Eukaryota</taxon>
        <taxon>Fungi</taxon>
        <taxon>Dikarya</taxon>
        <taxon>Ascomycota</taxon>
        <taxon>Pezizomycotina</taxon>
        <taxon>Dothideomycetes</taxon>
        <taxon>Dothideomycetidae</taxon>
        <taxon>Dothideales</taxon>
        <taxon>Dothioraceae</taxon>
        <taxon>Neodothiora</taxon>
    </lineage>
</organism>